<gene>
    <name evidence="2" type="ORF">ECC02_011270</name>
</gene>
<feature type="region of interest" description="Disordered" evidence="1">
    <location>
        <begin position="129"/>
        <end position="202"/>
    </location>
</feature>
<comment type="caution">
    <text evidence="2">The sequence shown here is derived from an EMBL/GenBank/DDBJ whole genome shotgun (WGS) entry which is preliminary data.</text>
</comment>
<dbReference type="EMBL" id="JABDHM010000247">
    <property type="protein sequence ID" value="KAF5216004.1"/>
    <property type="molecule type" value="Genomic_DNA"/>
</dbReference>
<accession>A0A7J6XNB2</accession>
<protein>
    <submittedName>
        <fullName evidence="2">Uncharacterized protein</fullName>
    </submittedName>
</protein>
<evidence type="ECO:0000313" key="2">
    <source>
        <dbReference type="EMBL" id="KAF5216004.1"/>
    </source>
</evidence>
<name>A0A7J6XNB2_TRYCR</name>
<feature type="region of interest" description="Disordered" evidence="1">
    <location>
        <begin position="214"/>
        <end position="300"/>
    </location>
</feature>
<feature type="compositionally biased region" description="Polar residues" evidence="1">
    <location>
        <begin position="184"/>
        <end position="196"/>
    </location>
</feature>
<dbReference type="Proteomes" id="UP000583944">
    <property type="component" value="Unassembled WGS sequence"/>
</dbReference>
<dbReference type="PROSITE" id="PS00139">
    <property type="entry name" value="THIOL_PROTEASE_CYS"/>
    <property type="match status" value="1"/>
</dbReference>
<evidence type="ECO:0000313" key="3">
    <source>
        <dbReference type="Proteomes" id="UP000583944"/>
    </source>
</evidence>
<dbReference type="AlphaFoldDB" id="A0A7J6XNB2"/>
<evidence type="ECO:0000256" key="1">
    <source>
        <dbReference type="SAM" id="MobiDB-lite"/>
    </source>
</evidence>
<organism evidence="2 3">
    <name type="scientific">Trypanosoma cruzi</name>
    <dbReference type="NCBI Taxonomy" id="5693"/>
    <lineage>
        <taxon>Eukaryota</taxon>
        <taxon>Discoba</taxon>
        <taxon>Euglenozoa</taxon>
        <taxon>Kinetoplastea</taxon>
        <taxon>Metakinetoplastina</taxon>
        <taxon>Trypanosomatida</taxon>
        <taxon>Trypanosomatidae</taxon>
        <taxon>Trypanosoma</taxon>
        <taxon>Schizotrypanum</taxon>
    </lineage>
</organism>
<proteinExistence type="predicted"/>
<dbReference type="VEuPathDB" id="TriTrypDB:ECC02_011270"/>
<reference evidence="2 3" key="1">
    <citation type="journal article" date="2019" name="Genome Biol. Evol.">
        <title>Nanopore Sequencing Significantly Improves Genome Assembly of the Protozoan Parasite Trypanosoma cruzi.</title>
        <authorList>
            <person name="Diaz-Viraque F."/>
            <person name="Pita S."/>
            <person name="Greif G."/>
            <person name="de Souza R.C.M."/>
            <person name="Iraola G."/>
            <person name="Robello C."/>
        </authorList>
    </citation>
    <scope>NUCLEOTIDE SEQUENCE [LARGE SCALE GENOMIC DNA]</scope>
    <source>
        <strain evidence="2 3">Berenice</strain>
    </source>
</reference>
<sequence length="300" mass="33852">MPTQKLKHQHYFPPQRSQLHHNRSTRQIGAAPWNQTNAGTCWASAAYSLLLPSSFRWIRSRGDGCVCGVPSLQQHVRAYKYVCVRGQCVLLLVLSETSNFTVAISACFLSFLPSVSVFKKWRVQQQQRQYTRKVSEKQSRAPTQRAATRDNPEGTAQRTIAHRKEQQRGKSQRAVGVCGPALTRCNTPHPTGNDRQTGGERDMNGCRQEALTINMAREHAATPRRNTGGEGDRRKARSSITHTEGTNDRREKHRQRPSPWPATPHQPSHTHKPSQCRQSAGERIRPSTQQTHTPPAIIHQ</sequence>
<dbReference type="InterPro" id="IPR000169">
    <property type="entry name" value="Pept_cys_AS"/>
</dbReference>